<evidence type="ECO:0000313" key="3">
    <source>
        <dbReference type="Proteomes" id="UP001243846"/>
    </source>
</evidence>
<proteinExistence type="predicted"/>
<comment type="caution">
    <text evidence="2">The sequence shown here is derived from an EMBL/GenBank/DDBJ whole genome shotgun (WGS) entry which is preliminary data.</text>
</comment>
<dbReference type="Proteomes" id="UP001243846">
    <property type="component" value="Unassembled WGS sequence"/>
</dbReference>
<reference evidence="3" key="1">
    <citation type="journal article" date="2019" name="Int. J. Syst. Evol. Microbiol.">
        <title>The Global Catalogue of Microorganisms (GCM) 10K type strain sequencing project: providing services to taxonomists for standard genome sequencing and annotation.</title>
        <authorList>
            <consortium name="The Broad Institute Genomics Platform"/>
            <consortium name="The Broad Institute Genome Sequencing Center for Infectious Disease"/>
            <person name="Wu L."/>
            <person name="Ma J."/>
        </authorList>
    </citation>
    <scope>NUCLEOTIDE SEQUENCE [LARGE SCALE GENOMIC DNA]</scope>
    <source>
        <strain evidence="3">CECT 8482</strain>
    </source>
</reference>
<keyword evidence="3" id="KW-1185">Reference proteome</keyword>
<protein>
    <submittedName>
        <fullName evidence="2">Uncharacterized protein</fullName>
    </submittedName>
</protein>
<name>A0ABT8D2T9_9RHOB</name>
<sequence length="121" mass="12517">MVATAAAAPIPAPRPKPPRNSTRPPLRRRPPQPPRPPAGKKLGLTVASLGDPTQPGFWIKTPLVKSAGKGRIVNPANGKSAKVDLQPLAGPASSGSQVSLPALQLIGISLTDLPSVEVYQN</sequence>
<feature type="region of interest" description="Disordered" evidence="1">
    <location>
        <begin position="1"/>
        <end position="46"/>
    </location>
</feature>
<evidence type="ECO:0000256" key="1">
    <source>
        <dbReference type="SAM" id="MobiDB-lite"/>
    </source>
</evidence>
<organism evidence="2 3">
    <name type="scientific">Paracoccus cavernae</name>
    <dbReference type="NCBI Taxonomy" id="1571207"/>
    <lineage>
        <taxon>Bacteria</taxon>
        <taxon>Pseudomonadati</taxon>
        <taxon>Pseudomonadota</taxon>
        <taxon>Alphaproteobacteria</taxon>
        <taxon>Rhodobacterales</taxon>
        <taxon>Paracoccaceae</taxon>
        <taxon>Paracoccus</taxon>
    </lineage>
</organism>
<accession>A0ABT8D2T9</accession>
<gene>
    <name evidence="2" type="ORF">QWZ10_01660</name>
</gene>
<evidence type="ECO:0000313" key="2">
    <source>
        <dbReference type="EMBL" id="MDN3710850.1"/>
    </source>
</evidence>
<dbReference type="EMBL" id="JAUFRC010000001">
    <property type="protein sequence ID" value="MDN3710850.1"/>
    <property type="molecule type" value="Genomic_DNA"/>
</dbReference>